<dbReference type="InterPro" id="IPR009061">
    <property type="entry name" value="DNA-bd_dom_put_sf"/>
</dbReference>
<feature type="domain" description="HTH merR-type" evidence="3">
    <location>
        <begin position="15"/>
        <end position="82"/>
    </location>
</feature>
<reference evidence="4 5" key="1">
    <citation type="journal article" date="2013" name="Int. J. Syst. Evol. Microbiol.">
        <title>Marinicauda pacifica gen. nov., sp. nov., a prosthecate alphaproteobacterium of the family Hyphomonadaceae isolated from deep seawater.</title>
        <authorList>
            <person name="Zhang X.Y."/>
            <person name="Li G.W."/>
            <person name="Wang C.S."/>
            <person name="Zhang Y.J."/>
            <person name="Xu X.W."/>
            <person name="Li H."/>
            <person name="Liu A."/>
            <person name="Liu C."/>
            <person name="Xie B.B."/>
            <person name="Qin Q.L."/>
            <person name="Xu Z."/>
            <person name="Chen X.L."/>
            <person name="Zhou B.C."/>
            <person name="Zhang Y.Z."/>
        </authorList>
    </citation>
    <scope>NUCLEOTIDE SEQUENCE [LARGE SCALE GENOMIC DNA]</scope>
    <source>
        <strain evidence="4 5">P-1 km-3</strain>
    </source>
</reference>
<comment type="caution">
    <text evidence="4">The sequence shown here is derived from an EMBL/GenBank/DDBJ whole genome shotgun (WGS) entry which is preliminary data.</text>
</comment>
<name>A0A4S2HB61_9PROT</name>
<evidence type="ECO:0000259" key="3">
    <source>
        <dbReference type="PROSITE" id="PS50937"/>
    </source>
</evidence>
<dbReference type="EMBL" id="SRXV01000002">
    <property type="protein sequence ID" value="TGY93190.1"/>
    <property type="molecule type" value="Genomic_DNA"/>
</dbReference>
<dbReference type="InterPro" id="IPR000551">
    <property type="entry name" value="MerR-type_HTH_dom"/>
</dbReference>
<dbReference type="RefSeq" id="WP_135944908.1">
    <property type="nucleotide sequence ID" value="NZ_BMEI01000002.1"/>
</dbReference>
<dbReference type="Gene3D" id="1.10.1660.10">
    <property type="match status" value="1"/>
</dbReference>
<keyword evidence="2" id="KW-0175">Coiled coil</keyword>
<dbReference type="SMART" id="SM00422">
    <property type="entry name" value="HTH_MERR"/>
    <property type="match status" value="1"/>
</dbReference>
<dbReference type="PANTHER" id="PTHR30204">
    <property type="entry name" value="REDOX-CYCLING DRUG-SENSING TRANSCRIPTIONAL ACTIVATOR SOXR"/>
    <property type="match status" value="1"/>
</dbReference>
<feature type="coiled-coil region" evidence="2">
    <location>
        <begin position="98"/>
        <end position="125"/>
    </location>
</feature>
<protein>
    <submittedName>
        <fullName evidence="4">MerR family DNA-binding transcriptional regulator</fullName>
    </submittedName>
</protein>
<dbReference type="GO" id="GO:0003700">
    <property type="term" value="F:DNA-binding transcription factor activity"/>
    <property type="evidence" value="ECO:0007669"/>
    <property type="project" value="InterPro"/>
</dbReference>
<dbReference type="InterPro" id="IPR047057">
    <property type="entry name" value="MerR_fam"/>
</dbReference>
<dbReference type="SUPFAM" id="SSF46955">
    <property type="entry name" value="Putative DNA-binding domain"/>
    <property type="match status" value="1"/>
</dbReference>
<evidence type="ECO:0000313" key="5">
    <source>
        <dbReference type="Proteomes" id="UP000305451"/>
    </source>
</evidence>
<keyword evidence="5" id="KW-1185">Reference proteome</keyword>
<keyword evidence="1 4" id="KW-0238">DNA-binding</keyword>
<dbReference type="AlphaFoldDB" id="A0A4S2HB61"/>
<dbReference type="PANTHER" id="PTHR30204:SF58">
    <property type="entry name" value="HTH-TYPE TRANSCRIPTIONAL REGULATOR YFMP"/>
    <property type="match status" value="1"/>
</dbReference>
<organism evidence="4 5">
    <name type="scientific">Marinicauda pacifica</name>
    <dbReference type="NCBI Taxonomy" id="1133559"/>
    <lineage>
        <taxon>Bacteria</taxon>
        <taxon>Pseudomonadati</taxon>
        <taxon>Pseudomonadota</taxon>
        <taxon>Alphaproteobacteria</taxon>
        <taxon>Maricaulales</taxon>
        <taxon>Maricaulaceae</taxon>
        <taxon>Marinicauda</taxon>
    </lineage>
</organism>
<proteinExistence type="predicted"/>
<gene>
    <name evidence="4" type="ORF">E5162_09010</name>
</gene>
<dbReference type="CDD" id="cd04776">
    <property type="entry name" value="HTH_GnyR"/>
    <property type="match status" value="1"/>
</dbReference>
<sequence length="139" mass="15794">MDDTHAPHPASDTTLYGIAELARAYGVTQRTIRFYESKGLLHPQRVGTQRVYTEADKTRLGLILRAKTIGSKISEIKTFLDLYGREGEGRERQLNFVIDKTAEKIAELEDKRDQIETTLSELRVIHSGAKERLAARQPR</sequence>
<accession>A0A4S2HB61</accession>
<dbReference type="PROSITE" id="PS50937">
    <property type="entry name" value="HTH_MERR_2"/>
    <property type="match status" value="1"/>
</dbReference>
<dbReference type="Proteomes" id="UP000305451">
    <property type="component" value="Unassembled WGS sequence"/>
</dbReference>
<dbReference type="GO" id="GO:0003677">
    <property type="term" value="F:DNA binding"/>
    <property type="evidence" value="ECO:0007669"/>
    <property type="project" value="UniProtKB-KW"/>
</dbReference>
<dbReference type="OrthoDB" id="9803659at2"/>
<evidence type="ECO:0000256" key="1">
    <source>
        <dbReference type="ARBA" id="ARBA00023125"/>
    </source>
</evidence>
<dbReference type="Pfam" id="PF13411">
    <property type="entry name" value="MerR_1"/>
    <property type="match status" value="1"/>
</dbReference>
<evidence type="ECO:0000313" key="4">
    <source>
        <dbReference type="EMBL" id="TGY93190.1"/>
    </source>
</evidence>
<evidence type="ECO:0000256" key="2">
    <source>
        <dbReference type="SAM" id="Coils"/>
    </source>
</evidence>